<comment type="caution">
    <text evidence="1">The sequence shown here is derived from an EMBL/GenBank/DDBJ whole genome shotgun (WGS) entry which is preliminary data.</text>
</comment>
<protein>
    <submittedName>
        <fullName evidence="1">Uncharacterized protein</fullName>
    </submittedName>
</protein>
<reference evidence="1 2" key="1">
    <citation type="submission" date="2021-04" db="EMBL/GenBank/DDBJ databases">
        <title>Pseudomonas boanensis sp. nov., a bacterium isolated from river water used for household purposes in Boane District, Mozambique.</title>
        <authorList>
            <person name="Nicklasson M."/>
            <person name="Martin-Rodriguez A.J."/>
            <person name="Thorell K."/>
            <person name="Neves L."/>
            <person name="Mussagy A."/>
            <person name="Rydberg H.A."/>
            <person name="Hernroth B."/>
            <person name="Svensson-Stadler L."/>
            <person name="Sjoling A."/>
        </authorList>
    </citation>
    <scope>NUCLEOTIDE SEQUENCE [LARGE SCALE GENOMIC DNA]</scope>
    <source>
        <strain evidence="1 2">DB1</strain>
    </source>
</reference>
<gene>
    <name evidence="1" type="ORF">J7302_03930</name>
</gene>
<dbReference type="EMBL" id="JAGTIS010000001">
    <property type="protein sequence ID" value="MBT8765286.1"/>
    <property type="molecule type" value="Genomic_DNA"/>
</dbReference>
<name>A0ABS5XC72_9GAMM</name>
<dbReference type="Proteomes" id="UP001519667">
    <property type="component" value="Unassembled WGS sequence"/>
</dbReference>
<proteinExistence type="predicted"/>
<accession>A0ABS5XC72</accession>
<organism evidence="1 2">
    <name type="scientific">Metapseudomonas boanensis</name>
    <dbReference type="NCBI Taxonomy" id="2822138"/>
    <lineage>
        <taxon>Bacteria</taxon>
        <taxon>Pseudomonadati</taxon>
        <taxon>Pseudomonadota</taxon>
        <taxon>Gammaproteobacteria</taxon>
        <taxon>Pseudomonadales</taxon>
        <taxon>Pseudomonadaceae</taxon>
        <taxon>Metapseudomonas</taxon>
    </lineage>
</organism>
<evidence type="ECO:0000313" key="1">
    <source>
        <dbReference type="EMBL" id="MBT8765286.1"/>
    </source>
</evidence>
<sequence length="86" mass="9191">MKNQRTRLFILTALAILTNGFSLLGYGHGSVGAVAKNIECNHNIGRSILTDRALKSLSGNPPTGRELQLPAAFDMSSLVCCHSHLA</sequence>
<keyword evidence="2" id="KW-1185">Reference proteome</keyword>
<evidence type="ECO:0000313" key="2">
    <source>
        <dbReference type="Proteomes" id="UP001519667"/>
    </source>
</evidence>
<dbReference type="RefSeq" id="WP_215370569.1">
    <property type="nucleotide sequence ID" value="NZ_CP113889.1"/>
</dbReference>